<keyword evidence="3 9" id="KW-0479">Metal-binding</keyword>
<dbReference type="EMBL" id="ATHI01000009">
    <property type="protein sequence ID" value="EPR34529.1"/>
    <property type="molecule type" value="Genomic_DNA"/>
</dbReference>
<comment type="pathway">
    <text evidence="1 9">Isoprenoid biosynthesis; isopentenyl diphosphate biosynthesis via DXP pathway; isopentenyl diphosphate from 1-deoxy-D-xylulose 5-phosphate: step 1/6.</text>
</comment>
<feature type="binding site" evidence="9">
    <location>
        <position position="29"/>
    </location>
    <ligand>
        <name>NADPH</name>
        <dbReference type="ChEBI" id="CHEBI:57783"/>
    </ligand>
</feature>
<feature type="binding site" evidence="9">
    <location>
        <position position="221"/>
    </location>
    <ligand>
        <name>NADPH</name>
        <dbReference type="ChEBI" id="CHEBI:57783"/>
    </ligand>
</feature>
<evidence type="ECO:0000256" key="1">
    <source>
        <dbReference type="ARBA" id="ARBA00005094"/>
    </source>
</evidence>
<keyword evidence="7 9" id="KW-0414">Isoprene biosynthesis</keyword>
<dbReference type="PIRSF" id="PIRSF006205">
    <property type="entry name" value="Dxp_reductismrs"/>
    <property type="match status" value="1"/>
</dbReference>
<keyword evidence="6 9" id="KW-0464">Manganese</keyword>
<dbReference type="PANTHER" id="PTHR30525">
    <property type="entry name" value="1-DEOXY-D-XYLULOSE 5-PHOSPHATE REDUCTOISOMERASE"/>
    <property type="match status" value="1"/>
</dbReference>
<keyword evidence="5 9" id="KW-0560">Oxidoreductase</keyword>
<feature type="domain" description="1-deoxy-D-xylulose 5-phosphate reductoisomerase N-terminal" evidence="10">
    <location>
        <begin position="21"/>
        <end position="148"/>
    </location>
</feature>
<keyword evidence="4 9" id="KW-0521">NADP</keyword>
<evidence type="ECO:0000256" key="3">
    <source>
        <dbReference type="ARBA" id="ARBA00022723"/>
    </source>
</evidence>
<comment type="catalytic activity">
    <reaction evidence="8">
        <text>2-C-methyl-D-erythritol 4-phosphate + NADP(+) = 1-deoxy-D-xylulose 5-phosphate + NADPH + H(+)</text>
        <dbReference type="Rhea" id="RHEA:13717"/>
        <dbReference type="ChEBI" id="CHEBI:15378"/>
        <dbReference type="ChEBI" id="CHEBI:57783"/>
        <dbReference type="ChEBI" id="CHEBI:57792"/>
        <dbReference type="ChEBI" id="CHEBI:58262"/>
        <dbReference type="ChEBI" id="CHEBI:58349"/>
        <dbReference type="EC" id="1.1.1.267"/>
    </reaction>
    <physiologicalReaction direction="right-to-left" evidence="8">
        <dbReference type="Rhea" id="RHEA:13719"/>
    </physiologicalReaction>
</comment>
<dbReference type="InterPro" id="IPR013644">
    <property type="entry name" value="DXP_reductoisomerase_C"/>
</dbReference>
<dbReference type="RefSeq" id="WP_020886606.1">
    <property type="nucleotide sequence ID" value="NZ_ATHI01000009.1"/>
</dbReference>
<dbReference type="GO" id="GO:0030604">
    <property type="term" value="F:1-deoxy-D-xylulose-5-phosphate reductoisomerase activity"/>
    <property type="evidence" value="ECO:0007669"/>
    <property type="project" value="UniProtKB-UniRule"/>
</dbReference>
<evidence type="ECO:0000256" key="7">
    <source>
        <dbReference type="ARBA" id="ARBA00023229"/>
    </source>
</evidence>
<dbReference type="FunFam" id="3.40.50.720:FF:000045">
    <property type="entry name" value="1-deoxy-D-xylulose 5-phosphate reductoisomerase"/>
    <property type="match status" value="1"/>
</dbReference>
<evidence type="ECO:0000256" key="6">
    <source>
        <dbReference type="ARBA" id="ARBA00023211"/>
    </source>
</evidence>
<feature type="binding site" evidence="9">
    <location>
        <position position="166"/>
    </location>
    <ligand>
        <name>Mn(2+)</name>
        <dbReference type="ChEBI" id="CHEBI:29035"/>
    </ligand>
</feature>
<evidence type="ECO:0000256" key="9">
    <source>
        <dbReference type="HAMAP-Rule" id="MF_00183"/>
    </source>
</evidence>
<dbReference type="HAMAP" id="MF_00183">
    <property type="entry name" value="DXP_reductoisom"/>
    <property type="match status" value="1"/>
</dbReference>
<feature type="binding site" evidence="9">
    <location>
        <position position="54"/>
    </location>
    <ligand>
        <name>NADPH</name>
        <dbReference type="ChEBI" id="CHEBI:57783"/>
    </ligand>
</feature>
<accession>S7UKZ3</accession>
<evidence type="ECO:0000313" key="14">
    <source>
        <dbReference type="Proteomes" id="UP000014975"/>
    </source>
</evidence>
<feature type="binding site" evidence="9">
    <location>
        <position position="53"/>
    </location>
    <ligand>
        <name>NADPH</name>
        <dbReference type="ChEBI" id="CHEBI:57783"/>
    </ligand>
</feature>
<dbReference type="InterPro" id="IPR026877">
    <property type="entry name" value="DXPR_C"/>
</dbReference>
<dbReference type="SUPFAM" id="SSF69055">
    <property type="entry name" value="1-deoxy-D-xylulose-5-phosphate reductoisomerase, C-terminal domain"/>
    <property type="match status" value="1"/>
</dbReference>
<evidence type="ECO:0000259" key="12">
    <source>
        <dbReference type="Pfam" id="PF13288"/>
    </source>
</evidence>
<dbReference type="GO" id="GO:0070402">
    <property type="term" value="F:NADPH binding"/>
    <property type="evidence" value="ECO:0007669"/>
    <property type="project" value="InterPro"/>
</dbReference>
<dbReference type="PANTHER" id="PTHR30525:SF0">
    <property type="entry name" value="1-DEOXY-D-XYLULOSE 5-PHOSPHATE REDUCTOISOMERASE, CHLOROPLASTIC"/>
    <property type="match status" value="1"/>
</dbReference>
<dbReference type="OrthoDB" id="9806546at2"/>
<feature type="binding site" evidence="9">
    <location>
        <position position="215"/>
    </location>
    <ligand>
        <name>1-deoxy-D-xylulose 5-phosphate</name>
        <dbReference type="ChEBI" id="CHEBI:57792"/>
    </ligand>
</feature>
<gene>
    <name evidence="9" type="primary">dxr</name>
    <name evidence="13" type="ORF">dsat_2721</name>
</gene>
<dbReference type="NCBIfam" id="TIGR00243">
    <property type="entry name" value="Dxr"/>
    <property type="match status" value="1"/>
</dbReference>
<evidence type="ECO:0000256" key="4">
    <source>
        <dbReference type="ARBA" id="ARBA00022857"/>
    </source>
</evidence>
<dbReference type="Pfam" id="PF13288">
    <property type="entry name" value="DXPR_C"/>
    <property type="match status" value="1"/>
</dbReference>
<feature type="binding site" evidence="9">
    <location>
        <position position="27"/>
    </location>
    <ligand>
        <name>NADPH</name>
        <dbReference type="ChEBI" id="CHEBI:57783"/>
    </ligand>
</feature>
<feature type="domain" description="DXP reductoisomerase C-terminal" evidence="12">
    <location>
        <begin position="277"/>
        <end position="393"/>
    </location>
</feature>
<feature type="binding site" evidence="9">
    <location>
        <position position="141"/>
    </location>
    <ligand>
        <name>1-deoxy-D-xylulose 5-phosphate</name>
        <dbReference type="ChEBI" id="CHEBI:57792"/>
    </ligand>
</feature>
<evidence type="ECO:0000256" key="5">
    <source>
        <dbReference type="ARBA" id="ARBA00023002"/>
    </source>
</evidence>
<feature type="binding site" evidence="9">
    <location>
        <position position="167"/>
    </location>
    <ligand>
        <name>1-deoxy-D-xylulose 5-phosphate</name>
        <dbReference type="ChEBI" id="CHEBI:57792"/>
    </ligand>
</feature>
<dbReference type="Proteomes" id="UP000014975">
    <property type="component" value="Unassembled WGS sequence"/>
</dbReference>
<feature type="binding site" evidence="9">
    <location>
        <position position="237"/>
    </location>
    <ligand>
        <name>1-deoxy-D-xylulose 5-phosphate</name>
        <dbReference type="ChEBI" id="CHEBI:57792"/>
    </ligand>
</feature>
<feature type="binding site" evidence="9">
    <location>
        <position position="168"/>
    </location>
    <ligand>
        <name>1-deoxy-D-xylulose 5-phosphate</name>
        <dbReference type="ChEBI" id="CHEBI:57792"/>
    </ligand>
</feature>
<feature type="binding site" evidence="9">
    <location>
        <position position="192"/>
    </location>
    <ligand>
        <name>1-deoxy-D-xylulose 5-phosphate</name>
        <dbReference type="ChEBI" id="CHEBI:57792"/>
    </ligand>
</feature>
<feature type="binding site" evidence="9">
    <location>
        <position position="228"/>
    </location>
    <ligand>
        <name>1-deoxy-D-xylulose 5-phosphate</name>
        <dbReference type="ChEBI" id="CHEBI:57792"/>
    </ligand>
</feature>
<comment type="caution">
    <text evidence="13">The sequence shown here is derived from an EMBL/GenBank/DDBJ whole genome shotgun (WGS) entry which is preliminary data.</text>
</comment>
<dbReference type="SUPFAM" id="SSF55347">
    <property type="entry name" value="Glyceraldehyde-3-phosphate dehydrogenase-like, C-terminal domain"/>
    <property type="match status" value="1"/>
</dbReference>
<dbReference type="eggNOG" id="COG0743">
    <property type="taxonomic scope" value="Bacteria"/>
</dbReference>
<keyword evidence="13" id="KW-0413">Isomerase</keyword>
<reference evidence="13 14" key="1">
    <citation type="journal article" date="2013" name="Genome Announc.">
        <title>Draft genome sequences for three mercury-methylating, sulfate-reducing bacteria.</title>
        <authorList>
            <person name="Brown S.D."/>
            <person name="Hurt R.A.Jr."/>
            <person name="Gilmour C.C."/>
            <person name="Elias D.A."/>
        </authorList>
    </citation>
    <scope>NUCLEOTIDE SEQUENCE [LARGE SCALE GENOMIC DNA]</scope>
    <source>
        <strain evidence="13 14">DSM 16529</strain>
    </source>
</reference>
<comment type="function">
    <text evidence="9">Catalyzes the NADPH-dependent rearrangement and reduction of 1-deoxy-D-xylulose-5-phosphate (DXP) to 2-C-methyl-D-erythritol 4-phosphate (MEP).</text>
</comment>
<dbReference type="Pfam" id="PF02670">
    <property type="entry name" value="DXP_reductoisom"/>
    <property type="match status" value="1"/>
</dbReference>
<evidence type="ECO:0000256" key="2">
    <source>
        <dbReference type="ARBA" id="ARBA00006825"/>
    </source>
</evidence>
<keyword evidence="14" id="KW-1185">Reference proteome</keyword>
<dbReference type="Pfam" id="PF08436">
    <property type="entry name" value="DXP_redisom_C"/>
    <property type="match status" value="1"/>
</dbReference>
<dbReference type="InterPro" id="IPR013512">
    <property type="entry name" value="DXP_reductoisomerase_N"/>
</dbReference>
<evidence type="ECO:0000259" key="10">
    <source>
        <dbReference type="Pfam" id="PF02670"/>
    </source>
</evidence>
<feature type="binding site" evidence="9">
    <location>
        <position position="233"/>
    </location>
    <ligand>
        <name>1-deoxy-D-xylulose 5-phosphate</name>
        <dbReference type="ChEBI" id="CHEBI:57792"/>
    </ligand>
</feature>
<dbReference type="GO" id="GO:0016853">
    <property type="term" value="F:isomerase activity"/>
    <property type="evidence" value="ECO:0007669"/>
    <property type="project" value="UniProtKB-KW"/>
</dbReference>
<feature type="binding site" evidence="9">
    <location>
        <position position="30"/>
    </location>
    <ligand>
        <name>NADPH</name>
        <dbReference type="ChEBI" id="CHEBI:57783"/>
    </ligand>
</feature>
<dbReference type="EC" id="1.1.1.267" evidence="9"/>
<evidence type="ECO:0000313" key="13">
    <source>
        <dbReference type="EMBL" id="EPR34529.1"/>
    </source>
</evidence>
<dbReference type="InterPro" id="IPR036169">
    <property type="entry name" value="DXPR_C_sf"/>
</dbReference>
<name>S7UKZ3_9BACT</name>
<feature type="binding site" evidence="9">
    <location>
        <position position="234"/>
    </location>
    <ligand>
        <name>1-deoxy-D-xylulose 5-phosphate</name>
        <dbReference type="ChEBI" id="CHEBI:57792"/>
    </ligand>
</feature>
<comment type="cofactor">
    <cofactor evidence="9">
        <name>Mg(2+)</name>
        <dbReference type="ChEBI" id="CHEBI:18420"/>
    </cofactor>
    <cofactor evidence="9">
        <name>Mn(2+)</name>
        <dbReference type="ChEBI" id="CHEBI:29035"/>
    </cofactor>
</comment>
<dbReference type="InterPro" id="IPR036291">
    <property type="entry name" value="NAD(P)-bd_dom_sf"/>
</dbReference>
<dbReference type="UniPathway" id="UPA00056">
    <property type="reaction ID" value="UER00092"/>
</dbReference>
<feature type="binding site" evidence="9">
    <location>
        <position position="28"/>
    </location>
    <ligand>
        <name>NADPH</name>
        <dbReference type="ChEBI" id="CHEBI:57783"/>
    </ligand>
</feature>
<feature type="domain" description="1-deoxy-D-xylulose 5-phosphate reductoisomerase C-terminal" evidence="11">
    <location>
        <begin position="162"/>
        <end position="245"/>
    </location>
</feature>
<dbReference type="STRING" id="1121439.dsat_2721"/>
<feature type="binding site" evidence="9">
    <location>
        <position position="55"/>
    </location>
    <ligand>
        <name>NADPH</name>
        <dbReference type="ChEBI" id="CHEBI:57783"/>
    </ligand>
</feature>
<dbReference type="NCBIfam" id="NF009114">
    <property type="entry name" value="PRK12464.1"/>
    <property type="match status" value="1"/>
</dbReference>
<feature type="binding site" evidence="9">
    <location>
        <position position="140"/>
    </location>
    <ligand>
        <name>NADPH</name>
        <dbReference type="ChEBI" id="CHEBI:57783"/>
    </ligand>
</feature>
<dbReference type="Gene3D" id="3.40.50.720">
    <property type="entry name" value="NAD(P)-binding Rossmann-like Domain"/>
    <property type="match status" value="1"/>
</dbReference>
<dbReference type="SUPFAM" id="SSF51735">
    <property type="entry name" value="NAD(P)-binding Rossmann-fold domains"/>
    <property type="match status" value="1"/>
</dbReference>
<dbReference type="GO" id="GO:0030145">
    <property type="term" value="F:manganese ion binding"/>
    <property type="evidence" value="ECO:0007669"/>
    <property type="project" value="TreeGrafter"/>
</dbReference>
<feature type="binding site" evidence="9">
    <location>
        <position position="237"/>
    </location>
    <ligand>
        <name>Mn(2+)</name>
        <dbReference type="ChEBI" id="CHEBI:29035"/>
    </ligand>
</feature>
<dbReference type="AlphaFoldDB" id="S7UKZ3"/>
<protein>
    <recommendedName>
        <fullName evidence="9">1-deoxy-D-xylulose 5-phosphate reductoisomerase</fullName>
        <shortName evidence="9">DXP reductoisomerase</shortName>
        <ecNumber evidence="9">1.1.1.267</ecNumber>
    </recommendedName>
    <alternativeName>
        <fullName evidence="9">1-deoxyxylulose-5-phosphate reductoisomerase</fullName>
    </alternativeName>
    <alternativeName>
        <fullName evidence="9">2-C-methyl-D-erythritol 4-phosphate synthase</fullName>
    </alternativeName>
</protein>
<dbReference type="InterPro" id="IPR003821">
    <property type="entry name" value="DXP_reductoisomerase"/>
</dbReference>
<proteinExistence type="inferred from homology"/>
<keyword evidence="9" id="KW-0460">Magnesium</keyword>
<sequence>MHTAYISPLPDRETQTAPRRLVVLGSTGSIGAQALDVVAEHPERFDVLALTGGRNVALLAAQAMRFRPRFLAVLDQPLAAELRERLPGDYTPEILSGPESFVELAELSEADMVLSSIVGAAGLPPTFAAVRQGTDVALANKESLVLAGGLIRAACRESGAALLPVDSEHNALFQASCNETAASLRRLILTASGGPFRGRDRAFLETVTPAQALAHPNWSMGAKISIDSATLMNKGLEVIEACHLYGLPESRVATVVHPQSIVHSLAEYVDGSLLAHLGPPDMRVAIAYCLCYPERVALSVTPIDLVRLGGLTFEEPDLALFPCLRLAREAFAASPSHPVVLNAANEVAVALFLSGALPFLGIPRLIERCLDRHDGRDIPDLSSVLDLDHEARERARELSGALRD</sequence>
<feature type="binding site" evidence="9">
    <location>
        <position position="142"/>
    </location>
    <ligand>
        <name>NADPH</name>
        <dbReference type="ChEBI" id="CHEBI:57783"/>
    </ligand>
</feature>
<dbReference type="PATRIC" id="fig|1121439.3.peg.1124"/>
<evidence type="ECO:0000259" key="11">
    <source>
        <dbReference type="Pfam" id="PF08436"/>
    </source>
</evidence>
<dbReference type="GO" id="GO:0051484">
    <property type="term" value="P:isopentenyl diphosphate biosynthetic process, methylerythritol 4-phosphate pathway involved in terpenoid biosynthetic process"/>
    <property type="evidence" value="ECO:0007669"/>
    <property type="project" value="UniProtKB-ARBA"/>
</dbReference>
<evidence type="ECO:0000256" key="8">
    <source>
        <dbReference type="ARBA" id="ARBA00048543"/>
    </source>
</evidence>
<organism evidence="13 14">
    <name type="scientific">Alkalidesulfovibrio alkalitolerans DSM 16529</name>
    <dbReference type="NCBI Taxonomy" id="1121439"/>
    <lineage>
        <taxon>Bacteria</taxon>
        <taxon>Pseudomonadati</taxon>
        <taxon>Thermodesulfobacteriota</taxon>
        <taxon>Desulfovibrionia</taxon>
        <taxon>Desulfovibrionales</taxon>
        <taxon>Desulfovibrionaceae</taxon>
        <taxon>Alkalidesulfovibrio</taxon>
    </lineage>
</organism>
<dbReference type="Gene3D" id="1.10.1740.10">
    <property type="match status" value="1"/>
</dbReference>
<feature type="binding site" evidence="9">
    <location>
        <position position="168"/>
    </location>
    <ligand>
        <name>Mn(2+)</name>
        <dbReference type="ChEBI" id="CHEBI:29035"/>
    </ligand>
</feature>
<comment type="similarity">
    <text evidence="2 9">Belongs to the DXR family.</text>
</comment>